<evidence type="ECO:0008006" key="5">
    <source>
        <dbReference type="Google" id="ProtNLM"/>
    </source>
</evidence>
<dbReference type="eggNOG" id="ENOG502SB9J">
    <property type="taxonomic scope" value="Eukaryota"/>
</dbReference>
<dbReference type="Pfam" id="PF04908">
    <property type="entry name" value="SH3BGR"/>
    <property type="match status" value="1"/>
</dbReference>
<dbReference type="OrthoDB" id="9932926at2759"/>
<dbReference type="KEGG" id="mlr:MELLADRAFT_76983"/>
<dbReference type="HOGENOM" id="CLU_1120365_0_0_1"/>
<sequence length="248" mass="26864">MAAKSQRKIEVFGTSIMSSNKIRSNHDKATRILSQAKLTFEFFDIASSEEEKLRYKKLVASNHVKSPELPFIISGGEAVGTVEQLEEAVEYGELRQFLLLEKPMGQSEDDELLAQLSAAELKELGVDMAAPSHPAAQRVANEVQVLSGQGNVENPIEPAPTPHVPVAAKGKPDTPALDQAQGDALLSQMIGKDEVQLKKEQDSQNLKSDVEAKNAENDLPSLANTASSINDTIQEKIEKNPTPAVLAE</sequence>
<feature type="region of interest" description="Disordered" evidence="2">
    <location>
        <begin position="196"/>
        <end position="248"/>
    </location>
</feature>
<feature type="compositionally biased region" description="Basic and acidic residues" evidence="2">
    <location>
        <begin position="196"/>
        <end position="216"/>
    </location>
</feature>
<evidence type="ECO:0000313" key="4">
    <source>
        <dbReference type="Proteomes" id="UP000001072"/>
    </source>
</evidence>
<dbReference type="InterPro" id="IPR006993">
    <property type="entry name" value="Glut_rich_SH3-bd"/>
</dbReference>
<dbReference type="InterPro" id="IPR036249">
    <property type="entry name" value="Thioredoxin-like_sf"/>
</dbReference>
<dbReference type="Gene3D" id="3.40.30.10">
    <property type="entry name" value="Glutaredoxin"/>
    <property type="match status" value="1"/>
</dbReference>
<feature type="compositionally biased region" description="Polar residues" evidence="2">
    <location>
        <begin position="222"/>
        <end position="232"/>
    </location>
</feature>
<accession>F4RBX3</accession>
<dbReference type="PANTHER" id="PTHR12232">
    <property type="entry name" value="SH3 DOMAIN-BINDING GLUTAMIC ACID-RICH-LIKE PROTEIN"/>
    <property type="match status" value="1"/>
</dbReference>
<dbReference type="RefSeq" id="XP_007406565.1">
    <property type="nucleotide sequence ID" value="XM_007406503.1"/>
</dbReference>
<evidence type="ECO:0000256" key="1">
    <source>
        <dbReference type="ARBA" id="ARBA00007764"/>
    </source>
</evidence>
<dbReference type="AlphaFoldDB" id="F4RBX3"/>
<dbReference type="PANTHER" id="PTHR12232:SF0">
    <property type="entry name" value="THIOREDOXIN DOMAIN-CONTAINING PROTEIN"/>
    <property type="match status" value="1"/>
</dbReference>
<keyword evidence="4" id="KW-1185">Reference proteome</keyword>
<gene>
    <name evidence="3" type="ORF">MELLADRAFT_76983</name>
</gene>
<dbReference type="InterPro" id="IPR051033">
    <property type="entry name" value="SH3BGR"/>
</dbReference>
<dbReference type="InParanoid" id="F4RBX3"/>
<proteinExistence type="inferred from homology"/>
<dbReference type="VEuPathDB" id="FungiDB:MELLADRAFT_76983"/>
<name>F4RBX3_MELLP</name>
<dbReference type="SUPFAM" id="SSF52833">
    <property type="entry name" value="Thioredoxin-like"/>
    <property type="match status" value="1"/>
</dbReference>
<evidence type="ECO:0000313" key="3">
    <source>
        <dbReference type="EMBL" id="EGG10264.1"/>
    </source>
</evidence>
<dbReference type="Proteomes" id="UP000001072">
    <property type="component" value="Unassembled WGS sequence"/>
</dbReference>
<dbReference type="GeneID" id="18932868"/>
<evidence type="ECO:0000256" key="2">
    <source>
        <dbReference type="SAM" id="MobiDB-lite"/>
    </source>
</evidence>
<reference evidence="4" key="1">
    <citation type="journal article" date="2011" name="Proc. Natl. Acad. Sci. U.S.A.">
        <title>Obligate biotrophy features unraveled by the genomic analysis of rust fungi.</title>
        <authorList>
            <person name="Duplessis S."/>
            <person name="Cuomo C.A."/>
            <person name="Lin Y.-C."/>
            <person name="Aerts A."/>
            <person name="Tisserant E."/>
            <person name="Veneault-Fourrey C."/>
            <person name="Joly D.L."/>
            <person name="Hacquard S."/>
            <person name="Amselem J."/>
            <person name="Cantarel B.L."/>
            <person name="Chiu R."/>
            <person name="Coutinho P.M."/>
            <person name="Feau N."/>
            <person name="Field M."/>
            <person name="Frey P."/>
            <person name="Gelhaye E."/>
            <person name="Goldberg J."/>
            <person name="Grabherr M.G."/>
            <person name="Kodira C.D."/>
            <person name="Kohler A."/>
            <person name="Kuees U."/>
            <person name="Lindquist E.A."/>
            <person name="Lucas S.M."/>
            <person name="Mago R."/>
            <person name="Mauceli E."/>
            <person name="Morin E."/>
            <person name="Murat C."/>
            <person name="Pangilinan J.L."/>
            <person name="Park R."/>
            <person name="Pearson M."/>
            <person name="Quesneville H."/>
            <person name="Rouhier N."/>
            <person name="Sakthikumar S."/>
            <person name="Salamov A.A."/>
            <person name="Schmutz J."/>
            <person name="Selles B."/>
            <person name="Shapiro H."/>
            <person name="Tanguay P."/>
            <person name="Tuskan G.A."/>
            <person name="Henrissat B."/>
            <person name="Van de Peer Y."/>
            <person name="Rouze P."/>
            <person name="Ellis J.G."/>
            <person name="Dodds P.N."/>
            <person name="Schein J.E."/>
            <person name="Zhong S."/>
            <person name="Hamelin R.C."/>
            <person name="Grigoriev I.V."/>
            <person name="Szabo L.J."/>
            <person name="Martin F."/>
        </authorList>
    </citation>
    <scope>NUCLEOTIDE SEQUENCE [LARGE SCALE GENOMIC DNA]</scope>
    <source>
        <strain evidence="4">98AG31 / pathotype 3-4-7</strain>
    </source>
</reference>
<comment type="similarity">
    <text evidence="1">Belongs to the SH3BGR family.</text>
</comment>
<protein>
    <recommendedName>
        <fullName evidence="5">Glutaredoxin domain-containing protein</fullName>
    </recommendedName>
</protein>
<dbReference type="EMBL" id="GL883095">
    <property type="protein sequence ID" value="EGG10264.1"/>
    <property type="molecule type" value="Genomic_DNA"/>
</dbReference>
<organism evidence="4">
    <name type="scientific">Melampsora larici-populina (strain 98AG31 / pathotype 3-4-7)</name>
    <name type="common">Poplar leaf rust fungus</name>
    <dbReference type="NCBI Taxonomy" id="747676"/>
    <lineage>
        <taxon>Eukaryota</taxon>
        <taxon>Fungi</taxon>
        <taxon>Dikarya</taxon>
        <taxon>Basidiomycota</taxon>
        <taxon>Pucciniomycotina</taxon>
        <taxon>Pucciniomycetes</taxon>
        <taxon>Pucciniales</taxon>
        <taxon>Melampsoraceae</taxon>
        <taxon>Melampsora</taxon>
    </lineage>
</organism>
<dbReference type="GO" id="GO:0005737">
    <property type="term" value="C:cytoplasm"/>
    <property type="evidence" value="ECO:0007669"/>
    <property type="project" value="TreeGrafter"/>
</dbReference>